<evidence type="ECO:0000313" key="11">
    <source>
        <dbReference type="Proteomes" id="UP000182762"/>
    </source>
</evidence>
<dbReference type="Pfam" id="PF03306">
    <property type="entry name" value="AAL_decarboxy"/>
    <property type="match status" value="1"/>
</dbReference>
<dbReference type="CDD" id="cd17299">
    <property type="entry name" value="acetolactate_decarboxylase"/>
    <property type="match status" value="1"/>
</dbReference>
<evidence type="ECO:0000256" key="3">
    <source>
        <dbReference type="ARBA" id="ARBA00007106"/>
    </source>
</evidence>
<dbReference type="GeneID" id="93712921"/>
<dbReference type="PANTHER" id="PTHR35524:SF1">
    <property type="entry name" value="ALPHA-ACETOLACTATE DECARBOXYLASE"/>
    <property type="match status" value="1"/>
</dbReference>
<evidence type="ECO:0000256" key="1">
    <source>
        <dbReference type="ARBA" id="ARBA00001784"/>
    </source>
</evidence>
<dbReference type="Proteomes" id="UP000182762">
    <property type="component" value="Unassembled WGS sequence"/>
</dbReference>
<keyword evidence="6 9" id="KW-0210">Decarboxylase</keyword>
<organism evidence="10 11">
    <name type="scientific">Priestia endophytica DSM 13796</name>
    <dbReference type="NCBI Taxonomy" id="1121089"/>
    <lineage>
        <taxon>Bacteria</taxon>
        <taxon>Bacillati</taxon>
        <taxon>Bacillota</taxon>
        <taxon>Bacilli</taxon>
        <taxon>Bacillales</taxon>
        <taxon>Bacillaceae</taxon>
        <taxon>Priestia</taxon>
    </lineage>
</organism>
<evidence type="ECO:0000313" key="10">
    <source>
        <dbReference type="EMBL" id="SFQ85399.1"/>
    </source>
</evidence>
<comment type="similarity">
    <text evidence="3 9">Belongs to the alpha-acetolactate decarboxylase family.</text>
</comment>
<dbReference type="InterPro" id="IPR005128">
    <property type="entry name" value="Acetolactate_a_deCO2ase"/>
</dbReference>
<dbReference type="Gene3D" id="3.30.1330.80">
    <property type="entry name" value="Hypothetical protein, similar to alpha- acetolactate decarboxylase, domain 2"/>
    <property type="match status" value="2"/>
</dbReference>
<keyword evidence="7 9" id="KW-0005">Acetoin biosynthesis</keyword>
<comment type="caution">
    <text evidence="10">The sequence shown here is derived from an EMBL/GenBank/DDBJ whole genome shotgun (WGS) entry which is preliminary data.</text>
</comment>
<comment type="pathway">
    <text evidence="2 9">Polyol metabolism; (R,R)-butane-2,3-diol biosynthesis; (R,R)-butane-2,3-diol from pyruvate: step 2/3.</text>
</comment>
<dbReference type="SUPFAM" id="SSF117856">
    <property type="entry name" value="AF0104/ALDC/Ptd012-like"/>
    <property type="match status" value="1"/>
</dbReference>
<evidence type="ECO:0000256" key="2">
    <source>
        <dbReference type="ARBA" id="ARBA00005170"/>
    </source>
</evidence>
<proteinExistence type="inferred from homology"/>
<evidence type="ECO:0000256" key="4">
    <source>
        <dbReference type="ARBA" id="ARBA00013204"/>
    </source>
</evidence>
<dbReference type="RefSeq" id="WP_061802729.1">
    <property type="nucleotide sequence ID" value="NZ_FOXX01000015.1"/>
</dbReference>
<comment type="catalytic activity">
    <reaction evidence="1 9">
        <text>(2S)-2-acetolactate + H(+) = (R)-acetoin + CO2</text>
        <dbReference type="Rhea" id="RHEA:21580"/>
        <dbReference type="ChEBI" id="CHEBI:15378"/>
        <dbReference type="ChEBI" id="CHEBI:15686"/>
        <dbReference type="ChEBI" id="CHEBI:16526"/>
        <dbReference type="ChEBI" id="CHEBI:58476"/>
        <dbReference type="EC" id="4.1.1.5"/>
    </reaction>
</comment>
<reference evidence="10 11" key="1">
    <citation type="submission" date="2016-10" db="EMBL/GenBank/DDBJ databases">
        <authorList>
            <person name="Varghese N."/>
            <person name="Submissions S."/>
        </authorList>
    </citation>
    <scope>NUCLEOTIDE SEQUENCE [LARGE SCALE GENOMIC DNA]</scope>
    <source>
        <strain evidence="10 11">DSM 13796</strain>
    </source>
</reference>
<keyword evidence="11" id="KW-1185">Reference proteome</keyword>
<gene>
    <name evidence="10" type="ORF">SAMN02745910_04381</name>
</gene>
<dbReference type="NCBIfam" id="TIGR01252">
    <property type="entry name" value="acetolac_decarb"/>
    <property type="match status" value="1"/>
</dbReference>
<sequence>MTEGQRQGDNIYQVSTFSALLDGVFEGEVPFSVVKKHGDFGIGTFNKLDGEMLAVDGEFYHLQGDGTIKEVKEGEKTPFAAVTFFNPSLTYRIQENGTMEHIEQFISSILPSENLFYSIRITGSFRSMKTRTVSKQEPPYSSMTDVVEEQNVSTFKDCKGTIVGFYTPQYVQGLAVAGYHLHFISEDKQGGGHIFDFEIESGTVEIGEHANLQFVLPKTKEFLEADLMHGNMAEEIEKTEG</sequence>
<evidence type="ECO:0000256" key="8">
    <source>
        <dbReference type="ARBA" id="ARBA00023239"/>
    </source>
</evidence>
<accession>A0A1I6BWT8</accession>
<evidence type="ECO:0000256" key="5">
    <source>
        <dbReference type="ARBA" id="ARBA00020164"/>
    </source>
</evidence>
<protein>
    <recommendedName>
        <fullName evidence="5 9">Alpha-acetolactate decarboxylase</fullName>
        <ecNumber evidence="4 9">4.1.1.5</ecNumber>
    </recommendedName>
</protein>
<dbReference type="EC" id="4.1.1.5" evidence="4 9"/>
<name>A0A1I6BWT8_9BACI</name>
<keyword evidence="8 9" id="KW-0456">Lyase</keyword>
<dbReference type="EMBL" id="FOXX01000015">
    <property type="protein sequence ID" value="SFQ85399.1"/>
    <property type="molecule type" value="Genomic_DNA"/>
</dbReference>
<evidence type="ECO:0000256" key="7">
    <source>
        <dbReference type="ARBA" id="ARBA00023061"/>
    </source>
</evidence>
<evidence type="ECO:0000256" key="6">
    <source>
        <dbReference type="ARBA" id="ARBA00022793"/>
    </source>
</evidence>
<evidence type="ECO:0000256" key="9">
    <source>
        <dbReference type="PIRNR" id="PIRNR001332"/>
    </source>
</evidence>
<dbReference type="PANTHER" id="PTHR35524">
    <property type="entry name" value="ALPHA-ACETOLACTATE DECARBOXYLASE"/>
    <property type="match status" value="1"/>
</dbReference>
<dbReference type="PIRSF" id="PIRSF001332">
    <property type="entry name" value="Acetolac_decarb"/>
    <property type="match status" value="1"/>
</dbReference>